<dbReference type="Proteomes" id="UP000886803">
    <property type="component" value="Unassembled WGS sequence"/>
</dbReference>
<dbReference type="PIRSF" id="PIRSF004869">
    <property type="entry name" value="PflX_prd"/>
    <property type="match status" value="1"/>
</dbReference>
<feature type="binding site" evidence="5">
    <location>
        <position position="80"/>
    </location>
    <ligand>
        <name>[4Fe-4S] cluster</name>
        <dbReference type="ChEBI" id="CHEBI:49883"/>
        <note>4Fe-4S-S-AdoMet</note>
    </ligand>
</feature>
<feature type="binding site" evidence="5">
    <location>
        <position position="77"/>
    </location>
    <ligand>
        <name>[4Fe-4S] cluster</name>
        <dbReference type="ChEBI" id="CHEBI:49883"/>
        <note>4Fe-4S-S-AdoMet</note>
    </ligand>
</feature>
<dbReference type="GO" id="GO:0046872">
    <property type="term" value="F:metal ion binding"/>
    <property type="evidence" value="ECO:0007669"/>
    <property type="project" value="UniProtKB-KW"/>
</dbReference>
<reference evidence="6" key="1">
    <citation type="journal article" date="2021" name="PeerJ">
        <title>Extensive microbial diversity within the chicken gut microbiome revealed by metagenomics and culture.</title>
        <authorList>
            <person name="Gilroy R."/>
            <person name="Ravi A."/>
            <person name="Getino M."/>
            <person name="Pursley I."/>
            <person name="Horton D.L."/>
            <person name="Alikhan N.F."/>
            <person name="Baker D."/>
            <person name="Gharbi K."/>
            <person name="Hall N."/>
            <person name="Watson M."/>
            <person name="Adriaenssens E.M."/>
            <person name="Foster-Nyarko E."/>
            <person name="Jarju S."/>
            <person name="Secka A."/>
            <person name="Antonio M."/>
            <person name="Oren A."/>
            <person name="Chaudhuri R.R."/>
            <person name="La Ragione R."/>
            <person name="Hildebrand F."/>
            <person name="Pallen M.J."/>
        </authorList>
    </citation>
    <scope>NUCLEOTIDE SEQUENCE</scope>
    <source>
        <strain evidence="6">ChiBcec8-13705</strain>
    </source>
</reference>
<gene>
    <name evidence="6" type="ORF">H9945_00775</name>
</gene>
<protein>
    <submittedName>
        <fullName evidence="6">Radical SAM protein</fullName>
    </submittedName>
</protein>
<evidence type="ECO:0000256" key="1">
    <source>
        <dbReference type="ARBA" id="ARBA00022691"/>
    </source>
</evidence>
<dbReference type="InterPro" id="IPR016431">
    <property type="entry name" value="Pyrv-formate_lyase-activ_prd"/>
</dbReference>
<evidence type="ECO:0000313" key="6">
    <source>
        <dbReference type="EMBL" id="HJB41013.1"/>
    </source>
</evidence>
<dbReference type="SFLD" id="SFLDS00029">
    <property type="entry name" value="Radical_SAM"/>
    <property type="match status" value="1"/>
</dbReference>
<dbReference type="Gene3D" id="3.20.20.70">
    <property type="entry name" value="Aldolase class I"/>
    <property type="match status" value="1"/>
</dbReference>
<dbReference type="GO" id="GO:0051536">
    <property type="term" value="F:iron-sulfur cluster binding"/>
    <property type="evidence" value="ECO:0007669"/>
    <property type="project" value="UniProtKB-KW"/>
</dbReference>
<dbReference type="EMBL" id="DWYG01000009">
    <property type="protein sequence ID" value="HJB41013.1"/>
    <property type="molecule type" value="Genomic_DNA"/>
</dbReference>
<evidence type="ECO:0000256" key="4">
    <source>
        <dbReference type="ARBA" id="ARBA00023014"/>
    </source>
</evidence>
<dbReference type="GO" id="GO:0003824">
    <property type="term" value="F:catalytic activity"/>
    <property type="evidence" value="ECO:0007669"/>
    <property type="project" value="InterPro"/>
</dbReference>
<organism evidence="6 7">
    <name type="scientific">Candidatus Gemmiger avicola</name>
    <dbReference type="NCBI Taxonomy" id="2838605"/>
    <lineage>
        <taxon>Bacteria</taxon>
        <taxon>Bacillati</taxon>
        <taxon>Bacillota</taxon>
        <taxon>Clostridia</taxon>
        <taxon>Eubacteriales</taxon>
        <taxon>Gemmiger</taxon>
    </lineage>
</organism>
<dbReference type="PANTHER" id="PTHR43075:SF1">
    <property type="entry name" value="FORMATE LYASE ACTIVATING ENZYME, PUTATIVE (AFU_ORTHOLOGUE AFUA_2G15630)-RELATED"/>
    <property type="match status" value="1"/>
</dbReference>
<evidence type="ECO:0000256" key="5">
    <source>
        <dbReference type="PIRSR" id="PIRSR004869-50"/>
    </source>
</evidence>
<feature type="binding site" evidence="5">
    <location>
        <position position="73"/>
    </location>
    <ligand>
        <name>[4Fe-4S] cluster</name>
        <dbReference type="ChEBI" id="CHEBI:49883"/>
        <note>4Fe-4S-S-AdoMet</note>
    </ligand>
</feature>
<keyword evidence="1 5" id="KW-0949">S-adenosyl-L-methionine</keyword>
<comment type="cofactor">
    <cofactor evidence="5">
        <name>[4Fe-4S] cluster</name>
        <dbReference type="ChEBI" id="CHEBI:49883"/>
    </cofactor>
    <text evidence="5">Binds 1 [4Fe-4S] cluster. The cluster is coordinated with 3 cysteines and an exchangeable S-adenosyl-L-methionine.</text>
</comment>
<dbReference type="InterPro" id="IPR007197">
    <property type="entry name" value="rSAM"/>
</dbReference>
<sequence length="321" mass="34525">MSHPSLSPIMLPASCALCPRACGANRAAGQIGLCGAGNTLLAARAALHHWEEPCLSGAPDAPTGSGTVFFTGCALGCCYCQNYAISQQGLGKPIDAARLRDIFLALQEKGAQNLNLVTATQWLPWVLPALRAARAEGLRLPVVYNTGGYETVETVRMLDGIVDIWLTDYKYADPALAAELSRARDYPAVAEAALRQMIAQTGAPVYNAEGYLQRGVIVRHLVLPGHAADSKAVLTRLAAIRAEAEAADWVPAGETPFLLSLMSQFTPFYKAADHGLGRRITSYEYRQVVNEAIRLGLTEGYMQEKSSAREEYTPPFDGEGI</sequence>
<comment type="caution">
    <text evidence="6">The sequence shown here is derived from an EMBL/GenBank/DDBJ whole genome shotgun (WGS) entry which is preliminary data.</text>
</comment>
<name>A0A9D2S1U2_9FIRM</name>
<dbReference type="InterPro" id="IPR013785">
    <property type="entry name" value="Aldolase_TIM"/>
</dbReference>
<dbReference type="SFLD" id="SFLDG01099">
    <property type="entry name" value="Uncharacterised_Radical_SAM_Su"/>
    <property type="match status" value="1"/>
</dbReference>
<dbReference type="InterPro" id="IPR058240">
    <property type="entry name" value="rSAM_sf"/>
</dbReference>
<keyword evidence="4 5" id="KW-0411">Iron-sulfur</keyword>
<keyword evidence="2 5" id="KW-0479">Metal-binding</keyword>
<evidence type="ECO:0000313" key="7">
    <source>
        <dbReference type="Proteomes" id="UP000886803"/>
    </source>
</evidence>
<reference evidence="6" key="2">
    <citation type="submission" date="2021-04" db="EMBL/GenBank/DDBJ databases">
        <authorList>
            <person name="Gilroy R."/>
        </authorList>
    </citation>
    <scope>NUCLEOTIDE SEQUENCE</scope>
    <source>
        <strain evidence="6">ChiBcec8-13705</strain>
    </source>
</reference>
<dbReference type="InterPro" id="IPR040085">
    <property type="entry name" value="MJ0674-like"/>
</dbReference>
<accession>A0A9D2S1U2</accession>
<evidence type="ECO:0000256" key="2">
    <source>
        <dbReference type="ARBA" id="ARBA00022723"/>
    </source>
</evidence>
<dbReference type="SUPFAM" id="SSF102114">
    <property type="entry name" value="Radical SAM enzymes"/>
    <property type="match status" value="1"/>
</dbReference>
<evidence type="ECO:0000256" key="3">
    <source>
        <dbReference type="ARBA" id="ARBA00023004"/>
    </source>
</evidence>
<keyword evidence="3 5" id="KW-0408">Iron</keyword>
<dbReference type="PANTHER" id="PTHR43075">
    <property type="entry name" value="FORMATE LYASE ACTIVATING ENZYME, PUTATIVE (AFU_ORTHOLOGUE AFUA_2G15630)-RELATED"/>
    <property type="match status" value="1"/>
</dbReference>
<dbReference type="AlphaFoldDB" id="A0A9D2S1U2"/>
<proteinExistence type="predicted"/>